<feature type="compositionally biased region" description="Basic and acidic residues" evidence="5">
    <location>
        <begin position="320"/>
        <end position="334"/>
    </location>
</feature>
<evidence type="ECO:0000313" key="7">
    <source>
        <dbReference type="EMBL" id="KAL2832710.1"/>
    </source>
</evidence>
<feature type="compositionally biased region" description="Pro residues" evidence="5">
    <location>
        <begin position="673"/>
        <end position="686"/>
    </location>
</feature>
<keyword evidence="2" id="KW-0333">Golgi apparatus</keyword>
<feature type="region of interest" description="Disordered" evidence="5">
    <location>
        <begin position="602"/>
        <end position="688"/>
    </location>
</feature>
<reference evidence="7 8" key="1">
    <citation type="submission" date="2024-07" db="EMBL/GenBank/DDBJ databases">
        <title>Section-level genome sequencing and comparative genomics of Aspergillus sections Usti and Cavernicolus.</title>
        <authorList>
            <consortium name="Lawrence Berkeley National Laboratory"/>
            <person name="Nybo J.L."/>
            <person name="Vesth T.C."/>
            <person name="Theobald S."/>
            <person name="Frisvad J.C."/>
            <person name="Larsen T.O."/>
            <person name="Kjaerboelling I."/>
            <person name="Rothschild-Mancinelli K."/>
            <person name="Lyhne E.K."/>
            <person name="Kogle M.E."/>
            <person name="Barry K."/>
            <person name="Clum A."/>
            <person name="Na H."/>
            <person name="Ledsgaard L."/>
            <person name="Lin J."/>
            <person name="Lipzen A."/>
            <person name="Kuo A."/>
            <person name="Riley R."/>
            <person name="Mondo S."/>
            <person name="Labutti K."/>
            <person name="Haridas S."/>
            <person name="Pangalinan J."/>
            <person name="Salamov A.A."/>
            <person name="Simmons B.A."/>
            <person name="Magnuson J.K."/>
            <person name="Chen J."/>
            <person name="Drula E."/>
            <person name="Henrissat B."/>
            <person name="Wiebenga A."/>
            <person name="Lubbers R.J."/>
            <person name="Gomes A.C."/>
            <person name="Makela M.R."/>
            <person name="Stajich J."/>
            <person name="Grigoriev I.V."/>
            <person name="Mortensen U.H."/>
            <person name="De Vries R.P."/>
            <person name="Baker S.E."/>
            <person name="Andersen M.R."/>
        </authorList>
    </citation>
    <scope>NUCLEOTIDE SEQUENCE [LARGE SCALE GENOMIC DNA]</scope>
    <source>
        <strain evidence="7 8">CBS 123904</strain>
    </source>
</reference>
<feature type="compositionally biased region" description="Polar residues" evidence="5">
    <location>
        <begin position="635"/>
        <end position="647"/>
    </location>
</feature>
<feature type="compositionally biased region" description="Basic and acidic residues" evidence="5">
    <location>
        <begin position="387"/>
        <end position="397"/>
    </location>
</feature>
<dbReference type="Pfam" id="PF12329">
    <property type="entry name" value="TMF_DNA_bd"/>
    <property type="match status" value="1"/>
</dbReference>
<feature type="domain" description="TATA element modulatory factor 1 TATA binding" evidence="6">
    <location>
        <begin position="723"/>
        <end position="835"/>
    </location>
</feature>
<name>A0ABR4IYA7_9EURO</name>
<accession>A0ABR4IYA7</accession>
<evidence type="ECO:0000256" key="4">
    <source>
        <dbReference type="SAM" id="Coils"/>
    </source>
</evidence>
<feature type="compositionally biased region" description="Polar residues" evidence="5">
    <location>
        <begin position="95"/>
        <end position="106"/>
    </location>
</feature>
<feature type="coiled-coil region" evidence="4">
    <location>
        <begin position="503"/>
        <end position="586"/>
    </location>
</feature>
<keyword evidence="3 4" id="KW-0175">Coiled coil</keyword>
<feature type="compositionally biased region" description="Low complexity" evidence="5">
    <location>
        <begin position="45"/>
        <end position="60"/>
    </location>
</feature>
<dbReference type="InterPro" id="IPR022091">
    <property type="entry name" value="TMF_TATA-bd"/>
</dbReference>
<feature type="compositionally biased region" description="Low complexity" evidence="5">
    <location>
        <begin position="241"/>
        <end position="253"/>
    </location>
</feature>
<feature type="coiled-coil region" evidence="4">
    <location>
        <begin position="735"/>
        <end position="835"/>
    </location>
</feature>
<dbReference type="PANTHER" id="PTHR46515:SF1">
    <property type="entry name" value="TATA ELEMENT MODULATORY FACTOR"/>
    <property type="match status" value="1"/>
</dbReference>
<comment type="subcellular location">
    <subcellularLocation>
        <location evidence="1">Golgi apparatus</location>
    </subcellularLocation>
</comment>
<evidence type="ECO:0000313" key="8">
    <source>
        <dbReference type="Proteomes" id="UP001610446"/>
    </source>
</evidence>
<sequence>MSQNRWKVGSFFQQAVAGVESRLDQMLAEEEDAKRQQTKPASAHSRSNSLSGNVSRSSSSAKKNDRLQERLARAMAKSNSPNSAPSSSSPAGISPVTSPVPSNDARTSMDIEASLDFLPKCTTTSLPAAEVRASHDSSRSEHDFLEVTVPTSNGKDSPGAALAVEASATEDDPLSIPEKPTVTIADPHSEGTKSPFNDEAMNGPEQAERSAIESQSQEEIHEYIERIDALQSKLKYLAQEAAESARKAAATAEPGSAEKQLRERDEKIALLLAEGQKLSKTEMDHRTLIKKLRQQMAENSKVQTEAKKKNDRLERDLANAEARAKRAEAAEKRATGSLSVQTKTARDLEAVTAERNALGQTVQEMKGQLARAVSRADSAEAKANSEALEREKQRAERLEEDLSSAKIEREISEEKLRREINSLKESIEQEKERARILEAELKGEQSVLESKMESLRSRAEEASSGVASDAQFKLLRQIETLQTQYAVASENWQALEGSLLSRLANVEKERDEVVRREGEARRKIREVNLKLKRLEEELETAQETRRDLANQVEERAQELQKADQRLKKAADELTAAQQEMAEQKAIIDTTWAQKMEDERTRWREQAARTPNPFRRTESPVSFHRPSNLDVLSMSEYRSTSRRSSAIPGTSPEIGTPQRQNSLPVSTAQSVLSPPLPSNGPISPVPETPGILFESDEFFSGSGTPSAFGGAQTHSRGINDIISESTVGAGPSVQLVERMSATVRRLESERAASKDELVRITAQRDESRQQVVDLMREVEEKRSSDARIQELEKKLEEIDGRYETTLELLGEKSEQVEELQADIADLKKIYRELVDSTMK</sequence>
<dbReference type="Pfam" id="PF12325">
    <property type="entry name" value="TMF_TATA_bd"/>
    <property type="match status" value="1"/>
</dbReference>
<protein>
    <submittedName>
        <fullName evidence="7">TATA element modulatory factor 1 TATA binding-domain-containing protein</fullName>
    </submittedName>
</protein>
<feature type="compositionally biased region" description="Basic and acidic residues" evidence="5">
    <location>
        <begin position="132"/>
        <end position="145"/>
    </location>
</feature>
<feature type="compositionally biased region" description="Basic and acidic residues" evidence="5">
    <location>
        <begin position="62"/>
        <end position="72"/>
    </location>
</feature>
<evidence type="ECO:0000256" key="2">
    <source>
        <dbReference type="ARBA" id="ARBA00023034"/>
    </source>
</evidence>
<feature type="compositionally biased region" description="Polar residues" evidence="5">
    <location>
        <begin position="656"/>
        <end position="671"/>
    </location>
</feature>
<evidence type="ECO:0000256" key="3">
    <source>
        <dbReference type="ARBA" id="ARBA00023054"/>
    </source>
</evidence>
<evidence type="ECO:0000256" key="1">
    <source>
        <dbReference type="ARBA" id="ARBA00004555"/>
    </source>
</evidence>
<dbReference type="Proteomes" id="UP001610446">
    <property type="component" value="Unassembled WGS sequence"/>
</dbReference>
<dbReference type="InterPro" id="IPR022092">
    <property type="entry name" value="TMF_DNA-bd"/>
</dbReference>
<feature type="region of interest" description="Disordered" evidence="5">
    <location>
        <begin position="320"/>
        <end position="342"/>
    </location>
</feature>
<feature type="region of interest" description="Disordered" evidence="5">
    <location>
        <begin position="373"/>
        <end position="402"/>
    </location>
</feature>
<evidence type="ECO:0000259" key="6">
    <source>
        <dbReference type="Pfam" id="PF12325"/>
    </source>
</evidence>
<dbReference type="PANTHER" id="PTHR46515">
    <property type="entry name" value="TATA ELEMENT MODULATORY FACTOR TMF1"/>
    <property type="match status" value="1"/>
</dbReference>
<organism evidence="7 8">
    <name type="scientific">Aspergillus pseudoustus</name>
    <dbReference type="NCBI Taxonomy" id="1810923"/>
    <lineage>
        <taxon>Eukaryota</taxon>
        <taxon>Fungi</taxon>
        <taxon>Dikarya</taxon>
        <taxon>Ascomycota</taxon>
        <taxon>Pezizomycotina</taxon>
        <taxon>Eurotiomycetes</taxon>
        <taxon>Eurotiomycetidae</taxon>
        <taxon>Eurotiales</taxon>
        <taxon>Aspergillaceae</taxon>
        <taxon>Aspergillus</taxon>
        <taxon>Aspergillus subgen. Nidulantes</taxon>
    </lineage>
</organism>
<feature type="compositionally biased region" description="Low complexity" evidence="5">
    <location>
        <begin position="78"/>
        <end position="91"/>
    </location>
</feature>
<feature type="region of interest" description="Disordered" evidence="5">
    <location>
        <begin position="27"/>
        <end position="108"/>
    </location>
</feature>
<dbReference type="EMBL" id="JBFXLU010000257">
    <property type="protein sequence ID" value="KAL2832710.1"/>
    <property type="molecule type" value="Genomic_DNA"/>
</dbReference>
<gene>
    <name evidence="7" type="ORF">BJY01DRAFT_239711</name>
</gene>
<keyword evidence="8" id="KW-1185">Reference proteome</keyword>
<evidence type="ECO:0000256" key="5">
    <source>
        <dbReference type="SAM" id="MobiDB-lite"/>
    </source>
</evidence>
<comment type="caution">
    <text evidence="7">The sequence shown here is derived from an EMBL/GenBank/DDBJ whole genome shotgun (WGS) entry which is preliminary data.</text>
</comment>
<feature type="region of interest" description="Disordered" evidence="5">
    <location>
        <begin position="128"/>
        <end position="217"/>
    </location>
</feature>
<feature type="region of interest" description="Disordered" evidence="5">
    <location>
        <begin position="241"/>
        <end position="262"/>
    </location>
</feature>
<proteinExistence type="predicted"/>
<dbReference type="InterPro" id="IPR052602">
    <property type="entry name" value="Growth_transcription_reg"/>
</dbReference>